<reference evidence="4 5" key="1">
    <citation type="submission" date="2015-06" db="EMBL/GenBank/DDBJ databases">
        <title>Draft genome of the ant-associated black yeast Phialophora attae CBS 131958.</title>
        <authorList>
            <person name="Moreno L.F."/>
            <person name="Stielow B.J."/>
            <person name="de Hoog S."/>
            <person name="Vicente V.A."/>
            <person name="Weiss V.A."/>
            <person name="de Vries M."/>
            <person name="Cruz L.M."/>
            <person name="Souza E.M."/>
        </authorList>
    </citation>
    <scope>NUCLEOTIDE SEQUENCE [LARGE SCALE GENOMIC DNA]</scope>
    <source>
        <strain evidence="4 5">CBS 131958</strain>
    </source>
</reference>
<organism evidence="4 5">
    <name type="scientific">Cyphellophora attinorum</name>
    <dbReference type="NCBI Taxonomy" id="1664694"/>
    <lineage>
        <taxon>Eukaryota</taxon>
        <taxon>Fungi</taxon>
        <taxon>Dikarya</taxon>
        <taxon>Ascomycota</taxon>
        <taxon>Pezizomycotina</taxon>
        <taxon>Eurotiomycetes</taxon>
        <taxon>Chaetothyriomycetidae</taxon>
        <taxon>Chaetothyriales</taxon>
        <taxon>Cyphellophoraceae</taxon>
        <taxon>Cyphellophora</taxon>
    </lineage>
</organism>
<feature type="compositionally biased region" description="Low complexity" evidence="2">
    <location>
        <begin position="64"/>
        <end position="74"/>
    </location>
</feature>
<dbReference type="GO" id="GO:0005525">
    <property type="term" value="F:GTP binding"/>
    <property type="evidence" value="ECO:0007669"/>
    <property type="project" value="InterPro"/>
</dbReference>
<evidence type="ECO:0000313" key="4">
    <source>
        <dbReference type="EMBL" id="KPI38367.1"/>
    </source>
</evidence>
<dbReference type="SUPFAM" id="SSF52540">
    <property type="entry name" value="P-loop containing nucleoside triphosphate hydrolases"/>
    <property type="match status" value="1"/>
</dbReference>
<keyword evidence="5" id="KW-1185">Reference proteome</keyword>
<keyword evidence="1" id="KW-0175">Coiled coil</keyword>
<dbReference type="GeneID" id="28732793"/>
<feature type="coiled-coil region" evidence="1">
    <location>
        <begin position="437"/>
        <end position="477"/>
    </location>
</feature>
<comment type="caution">
    <text evidence="4">The sequence shown here is derived from an EMBL/GenBank/DDBJ whole genome shotgun (WGS) entry which is preliminary data.</text>
</comment>
<evidence type="ECO:0000313" key="5">
    <source>
        <dbReference type="Proteomes" id="UP000038010"/>
    </source>
</evidence>
<evidence type="ECO:0000256" key="1">
    <source>
        <dbReference type="SAM" id="Coils"/>
    </source>
</evidence>
<dbReference type="EMBL" id="LFJN01000019">
    <property type="protein sequence ID" value="KPI38367.1"/>
    <property type="molecule type" value="Genomic_DNA"/>
</dbReference>
<feature type="region of interest" description="Disordered" evidence="2">
    <location>
        <begin position="64"/>
        <end position="87"/>
    </location>
</feature>
<dbReference type="VEuPathDB" id="FungiDB:AB675_12015"/>
<dbReference type="CDD" id="cd00882">
    <property type="entry name" value="Ras_like_GTPase"/>
    <property type="match status" value="1"/>
</dbReference>
<feature type="compositionally biased region" description="Basic and acidic residues" evidence="2">
    <location>
        <begin position="1"/>
        <end position="28"/>
    </location>
</feature>
<sequence>MTQPGDHNEHYIVSRQLQRRESDNDGRAGRSGLRHHISPIRPEEIVTVHSMPRDIKPQISHWASAAPSTRRAATAPPPEQRHIGDHRRQQHVQYITAGTEDKPPTARQPRIADAREDDIVVLVMGMTGSGKSSFINLVSDRDVRVGHSLTSCTTDPEVYPMHLQSQRHAYLIDTPGFDDTSRGDADVLRGIAAFLHSMHQRGVRLAGLLYLHRITDLRMTGSARKNLELLRSIVGPSAYRHVTFVTTMWQLLTSPAEQELAEQRCSQLESEPRFWKDFIGKGSKHVKHDGSKESARKIIEWDSLSSRGFYTRLQQEMARGMQLDETLAGSFLKSDFEHLHTKWEKELSQIEQEIESARAEDDKSVELVLLDERDTLRSRLHDIVSSMRSLRTSASALTRAKNPEFMETIARQERQEAANDPTLADLLAQDRQSKKVLDDLMLEKSRLTDTLQQCEELEALERLRNRLRREDQQHQQRLLDKGSPLGLIHRLFSRYYNSD</sequence>
<protein>
    <recommendedName>
        <fullName evidence="3">G domain-containing protein</fullName>
    </recommendedName>
</protein>
<dbReference type="InterPro" id="IPR006073">
    <property type="entry name" value="GTP-bd"/>
</dbReference>
<dbReference type="InterPro" id="IPR027417">
    <property type="entry name" value="P-loop_NTPase"/>
</dbReference>
<feature type="coiled-coil region" evidence="1">
    <location>
        <begin position="333"/>
        <end position="360"/>
    </location>
</feature>
<dbReference type="RefSeq" id="XP_017998330.1">
    <property type="nucleotide sequence ID" value="XM_018140912.1"/>
</dbReference>
<evidence type="ECO:0000259" key="3">
    <source>
        <dbReference type="Pfam" id="PF01926"/>
    </source>
</evidence>
<gene>
    <name evidence="4" type="ORF">AB675_12015</name>
</gene>
<feature type="region of interest" description="Disordered" evidence="2">
    <location>
        <begin position="1"/>
        <end position="38"/>
    </location>
</feature>
<feature type="domain" description="G" evidence="3">
    <location>
        <begin position="121"/>
        <end position="181"/>
    </location>
</feature>
<accession>A0A0N1P031</accession>
<dbReference type="Proteomes" id="UP000038010">
    <property type="component" value="Unassembled WGS sequence"/>
</dbReference>
<dbReference type="OrthoDB" id="8954335at2759"/>
<evidence type="ECO:0000256" key="2">
    <source>
        <dbReference type="SAM" id="MobiDB-lite"/>
    </source>
</evidence>
<name>A0A0N1P031_9EURO</name>
<proteinExistence type="predicted"/>
<dbReference type="Gene3D" id="3.40.50.300">
    <property type="entry name" value="P-loop containing nucleotide triphosphate hydrolases"/>
    <property type="match status" value="1"/>
</dbReference>
<dbReference type="Pfam" id="PF01926">
    <property type="entry name" value="MMR_HSR1"/>
    <property type="match status" value="1"/>
</dbReference>
<dbReference type="AlphaFoldDB" id="A0A0N1P031"/>